<feature type="domain" description="Fungal lipase-type" evidence="1">
    <location>
        <begin position="77"/>
        <end position="209"/>
    </location>
</feature>
<gene>
    <name evidence="2" type="ORF">F0262_13125</name>
</gene>
<dbReference type="PANTHER" id="PTHR45856">
    <property type="entry name" value="ALPHA/BETA-HYDROLASES SUPERFAMILY PROTEIN"/>
    <property type="match status" value="1"/>
</dbReference>
<dbReference type="EMBL" id="VTYN01000012">
    <property type="protein sequence ID" value="NOH48997.1"/>
    <property type="molecule type" value="Genomic_DNA"/>
</dbReference>
<evidence type="ECO:0000313" key="3">
    <source>
        <dbReference type="Proteomes" id="UP000572072"/>
    </source>
</evidence>
<protein>
    <submittedName>
        <fullName evidence="2">Lipase family protein</fullName>
    </submittedName>
</protein>
<dbReference type="RefSeq" id="WP_171358139.1">
    <property type="nucleotide sequence ID" value="NZ_VTYN01000012.1"/>
</dbReference>
<sequence>MKSLTPRLASAIAEIPYDVFGGELNNVPTDVAKLFEFDTKFKVLKATSHLIGLVKQTTKFAVIAEGRKGSLYADSLVISFRGTEKIIGDIITDGNLALTGTSSGHIVHAGFENCFNSVRPQIESYILSYKKTYRTMPKVIHCVGHSLGGAVASLAAEWLKCTYHSRVHLYTFGAPRVGFLPFARGVGSEIEKTYRCTHGADPVPMVPLWPFIHGGNEYRLDRSTGIYGCAHGLSSTATPGYLNTANTQDWSGLEYASNIYLHQPVILSYFNRHNAHFNSGWVAKISSAILTLLKLSGQAHRAQAYMTAGMTCWDLLAKLLHSISKMKDKYADHLRGILGHMNVMSGNLALDMSHLTYSIIKNCFSRFIRKLKQYVGHALNFAN</sequence>
<dbReference type="Proteomes" id="UP000572072">
    <property type="component" value="Unassembled WGS sequence"/>
</dbReference>
<evidence type="ECO:0000259" key="1">
    <source>
        <dbReference type="Pfam" id="PF01764"/>
    </source>
</evidence>
<dbReference type="Gene3D" id="3.40.50.1820">
    <property type="entry name" value="alpha/beta hydrolase"/>
    <property type="match status" value="1"/>
</dbReference>
<name>A0A7Y3Z9V3_9VIBR</name>
<comment type="caution">
    <text evidence="2">The sequence shown here is derived from an EMBL/GenBank/DDBJ whole genome shotgun (WGS) entry which is preliminary data.</text>
</comment>
<proteinExistence type="predicted"/>
<dbReference type="InterPro" id="IPR029058">
    <property type="entry name" value="AB_hydrolase_fold"/>
</dbReference>
<dbReference type="InterPro" id="IPR051218">
    <property type="entry name" value="Sec_MonoDiacylglyc_Lipase"/>
</dbReference>
<dbReference type="PANTHER" id="PTHR45856:SF24">
    <property type="entry name" value="FUNGAL LIPASE-LIKE DOMAIN-CONTAINING PROTEIN"/>
    <property type="match status" value="1"/>
</dbReference>
<dbReference type="SUPFAM" id="SSF53474">
    <property type="entry name" value="alpha/beta-Hydrolases"/>
    <property type="match status" value="1"/>
</dbReference>
<evidence type="ECO:0000313" key="2">
    <source>
        <dbReference type="EMBL" id="NOH48997.1"/>
    </source>
</evidence>
<dbReference type="Pfam" id="PF01764">
    <property type="entry name" value="Lipase_3"/>
    <property type="match status" value="1"/>
</dbReference>
<dbReference type="CDD" id="cd00519">
    <property type="entry name" value="Lipase_3"/>
    <property type="match status" value="1"/>
</dbReference>
<accession>A0A7Y3Z9V3</accession>
<dbReference type="InterPro" id="IPR002921">
    <property type="entry name" value="Fungal_lipase-type"/>
</dbReference>
<reference evidence="2 3" key="1">
    <citation type="submission" date="2019-08" db="EMBL/GenBank/DDBJ databases">
        <title>Draft genome sequencing and comparative genomics of hatchery-associated Vibrios.</title>
        <authorList>
            <person name="Kehlet-Delgado H."/>
            <person name="Mueller R.S."/>
        </authorList>
    </citation>
    <scope>NUCLEOTIDE SEQUENCE [LARGE SCALE GENOMIC DNA]</scope>
    <source>
        <strain evidence="2 3">00-78-3</strain>
    </source>
</reference>
<organism evidence="2 3">
    <name type="scientific">Vibrio rotiferianus</name>
    <dbReference type="NCBI Taxonomy" id="190895"/>
    <lineage>
        <taxon>Bacteria</taxon>
        <taxon>Pseudomonadati</taxon>
        <taxon>Pseudomonadota</taxon>
        <taxon>Gammaproteobacteria</taxon>
        <taxon>Vibrionales</taxon>
        <taxon>Vibrionaceae</taxon>
        <taxon>Vibrio</taxon>
    </lineage>
</organism>
<dbReference type="AlphaFoldDB" id="A0A7Y3Z9V3"/>
<dbReference type="GO" id="GO:0006629">
    <property type="term" value="P:lipid metabolic process"/>
    <property type="evidence" value="ECO:0007669"/>
    <property type="project" value="InterPro"/>
</dbReference>